<dbReference type="Proteomes" id="UP000676409">
    <property type="component" value="Chromosome"/>
</dbReference>
<proteinExistence type="predicted"/>
<evidence type="ECO:0000256" key="2">
    <source>
        <dbReference type="SAM" id="Phobius"/>
    </source>
</evidence>
<feature type="transmembrane region" description="Helical" evidence="2">
    <location>
        <begin position="7"/>
        <end position="29"/>
    </location>
</feature>
<feature type="domain" description="Mce/MlaD" evidence="3">
    <location>
        <begin position="48"/>
        <end position="116"/>
    </location>
</feature>
<evidence type="ECO:0000313" key="4">
    <source>
        <dbReference type="EMBL" id="QUD88751.1"/>
    </source>
</evidence>
<gene>
    <name evidence="4" type="ORF">KCG34_02360</name>
</gene>
<evidence type="ECO:0000313" key="5">
    <source>
        <dbReference type="Proteomes" id="UP000676409"/>
    </source>
</evidence>
<dbReference type="PANTHER" id="PTHR36698">
    <property type="entry name" value="BLL5892 PROTEIN"/>
    <property type="match status" value="1"/>
</dbReference>
<dbReference type="Pfam" id="PF02470">
    <property type="entry name" value="MlaD"/>
    <property type="match status" value="1"/>
</dbReference>
<dbReference type="RefSeq" id="WP_211938801.1">
    <property type="nucleotide sequence ID" value="NZ_CP073078.1"/>
</dbReference>
<name>A0A975G2D9_9CAUL</name>
<keyword evidence="2" id="KW-0472">Membrane</keyword>
<reference evidence="4" key="1">
    <citation type="submission" date="2021-04" db="EMBL/GenBank/DDBJ databases">
        <title>The complete genome sequence of Caulobacter sp. S6.</title>
        <authorList>
            <person name="Tang Y."/>
            <person name="Ouyang W."/>
            <person name="Liu Q."/>
            <person name="Huang B."/>
            <person name="Guo Z."/>
            <person name="Lei P."/>
        </authorList>
    </citation>
    <scope>NUCLEOTIDE SEQUENCE</scope>
    <source>
        <strain evidence="4">S6</strain>
    </source>
</reference>
<dbReference type="InterPro" id="IPR003399">
    <property type="entry name" value="Mce/MlaD"/>
</dbReference>
<dbReference type="PANTHER" id="PTHR36698:SF2">
    <property type="entry name" value="MCE_MLAD DOMAIN-CONTAINING PROTEIN"/>
    <property type="match status" value="1"/>
</dbReference>
<evidence type="ECO:0000259" key="3">
    <source>
        <dbReference type="Pfam" id="PF02470"/>
    </source>
</evidence>
<keyword evidence="1" id="KW-0175">Coiled coil</keyword>
<protein>
    <submittedName>
        <fullName evidence="4">MCE family protein</fullName>
    </submittedName>
</protein>
<evidence type="ECO:0000256" key="1">
    <source>
        <dbReference type="SAM" id="Coils"/>
    </source>
</evidence>
<keyword evidence="2" id="KW-1133">Transmembrane helix</keyword>
<dbReference type="KEGG" id="caul:KCG34_02360"/>
<dbReference type="AlphaFoldDB" id="A0A975G2D9"/>
<organism evidence="4 5">
    <name type="scientific">Phenylobacterium montanum</name>
    <dbReference type="NCBI Taxonomy" id="2823693"/>
    <lineage>
        <taxon>Bacteria</taxon>
        <taxon>Pseudomonadati</taxon>
        <taxon>Pseudomonadota</taxon>
        <taxon>Alphaproteobacteria</taxon>
        <taxon>Caulobacterales</taxon>
        <taxon>Caulobacteraceae</taxon>
        <taxon>Phenylobacterium</taxon>
    </lineage>
</organism>
<keyword evidence="2" id="KW-0812">Transmembrane</keyword>
<feature type="coiled-coil region" evidence="1">
    <location>
        <begin position="268"/>
        <end position="295"/>
    </location>
</feature>
<sequence>MERNANYALVGIATLLLFLGLVAFIFWLARFEFTKQYDLYDINFVGPVRGISEGGEVHFNGIKVGEVSKIALDKTNPANVVATVRVTSDVPIRTDSYATLEPQGITGVNYIQITGGTAGKPLLKSTVPFGVRPVLASHGSAISDLLQGSGTVLNATVEALNRVNRLLSDDNIKSLSDSMRNIDTVTLELKQRRQVIEDADNAVKSIDQAAQSLKQLSDSSQQLVGGDGKRALHDVADAAGEIKATATEAHQMIAKLQGPTGDFARTGLPQLTQAAASLQQTAESLNRLVNEIEANPQMLVSKPAAKEVQVKP</sequence>
<keyword evidence="5" id="KW-1185">Reference proteome</keyword>
<accession>A0A975G2D9</accession>
<dbReference type="EMBL" id="CP073078">
    <property type="protein sequence ID" value="QUD88751.1"/>
    <property type="molecule type" value="Genomic_DNA"/>
</dbReference>